<comment type="caution">
    <text evidence="6">The sequence shown here is derived from an EMBL/GenBank/DDBJ whole genome shotgun (WGS) entry which is preliminary data.</text>
</comment>
<name>A0A9W7G6P3_9STRA</name>
<evidence type="ECO:0000256" key="1">
    <source>
        <dbReference type="ARBA" id="ARBA00008693"/>
    </source>
</evidence>
<dbReference type="InterPro" id="IPR004978">
    <property type="entry name" value="Stanniocalcin"/>
</dbReference>
<evidence type="ECO:0000313" key="6">
    <source>
        <dbReference type="EMBL" id="GMI35626.1"/>
    </source>
</evidence>
<evidence type="ECO:0000256" key="2">
    <source>
        <dbReference type="ARBA" id="ARBA00011748"/>
    </source>
</evidence>
<dbReference type="GO" id="GO:0005179">
    <property type="term" value="F:hormone activity"/>
    <property type="evidence" value="ECO:0007669"/>
    <property type="project" value="UniProtKB-KW"/>
</dbReference>
<dbReference type="PANTHER" id="PTHR11245">
    <property type="entry name" value="STANNIOCALCIN"/>
    <property type="match status" value="1"/>
</dbReference>
<dbReference type="Proteomes" id="UP001165065">
    <property type="component" value="Unassembled WGS sequence"/>
</dbReference>
<dbReference type="GO" id="GO:0005615">
    <property type="term" value="C:extracellular space"/>
    <property type="evidence" value="ECO:0007669"/>
    <property type="project" value="TreeGrafter"/>
</dbReference>
<keyword evidence="4" id="KW-1015">Disulfide bond</keyword>
<proteinExistence type="inferred from homology"/>
<reference evidence="7" key="1">
    <citation type="journal article" date="2023" name="Commun. Biol.">
        <title>Genome analysis of Parmales, the sister group of diatoms, reveals the evolutionary specialization of diatoms from phago-mixotrophs to photoautotrophs.</title>
        <authorList>
            <person name="Ban H."/>
            <person name="Sato S."/>
            <person name="Yoshikawa S."/>
            <person name="Yamada K."/>
            <person name="Nakamura Y."/>
            <person name="Ichinomiya M."/>
            <person name="Sato N."/>
            <person name="Blanc-Mathieu R."/>
            <person name="Endo H."/>
            <person name="Kuwata A."/>
            <person name="Ogata H."/>
        </authorList>
    </citation>
    <scope>NUCLEOTIDE SEQUENCE [LARGE SCALE GENOMIC DNA]</scope>
</reference>
<feature type="transmembrane region" description="Helical" evidence="5">
    <location>
        <begin position="382"/>
        <end position="402"/>
    </location>
</feature>
<dbReference type="EMBL" id="BRYA01000057">
    <property type="protein sequence ID" value="GMI35626.1"/>
    <property type="molecule type" value="Genomic_DNA"/>
</dbReference>
<evidence type="ECO:0000256" key="3">
    <source>
        <dbReference type="ARBA" id="ARBA00022702"/>
    </source>
</evidence>
<dbReference type="OrthoDB" id="2251794at2759"/>
<keyword evidence="7" id="KW-1185">Reference proteome</keyword>
<keyword evidence="5" id="KW-0472">Membrane</keyword>
<dbReference type="AlphaFoldDB" id="A0A9W7G6P3"/>
<evidence type="ECO:0000256" key="5">
    <source>
        <dbReference type="SAM" id="Phobius"/>
    </source>
</evidence>
<keyword evidence="3" id="KW-0372">Hormone</keyword>
<sequence>MTFGTIFDSRTLLPDSCPDPTSEASIEADCAFYQDCVESQVVCGSDGYALGYGGKYCGSFVENLDEFSEEGQKWILGTLTCLKSALVPIVELPGGKTCDLIASAAFDSHVFCYMDNGFCDQIFNFGDPVALASFIQDLLGVFEIPDFLQYVAIKQVYDVLTQCPFYGGSKEVTDASIGIVDAIVKCPKSFDGTQATLDEYRNEPLTDKTSGAEVYLGYKSSFEESCGSCGYTTVDGKYLYGYNYAWNAEVGTREFWSDKDKGWKETPRWFRNCRSPYARRSWWGRFSGGACEIPEDYKFLGETCENEGQCNNGATRGYVDAVCGATDGTCVFAEDAEREGDVPDRMALFNFGKGACSNCRNDPRSPCGAYGGRNPFEVDTSAAAAGGGLLAIAAVAVVGGAWQMGKKRRRAGTEARNRKMVQMKGNTGTV</sequence>
<keyword evidence="5" id="KW-1133">Transmembrane helix</keyword>
<comment type="similarity">
    <text evidence="1">Belongs to the stanniocalcin family.</text>
</comment>
<accession>A0A9W7G6P3</accession>
<organism evidence="6 7">
    <name type="scientific">Triparma columacea</name>
    <dbReference type="NCBI Taxonomy" id="722753"/>
    <lineage>
        <taxon>Eukaryota</taxon>
        <taxon>Sar</taxon>
        <taxon>Stramenopiles</taxon>
        <taxon>Ochrophyta</taxon>
        <taxon>Bolidophyceae</taxon>
        <taxon>Parmales</taxon>
        <taxon>Triparmaceae</taxon>
        <taxon>Triparma</taxon>
    </lineage>
</organism>
<dbReference type="GO" id="GO:0006874">
    <property type="term" value="P:intracellular calcium ion homeostasis"/>
    <property type="evidence" value="ECO:0007669"/>
    <property type="project" value="TreeGrafter"/>
</dbReference>
<evidence type="ECO:0000313" key="7">
    <source>
        <dbReference type="Proteomes" id="UP001165065"/>
    </source>
</evidence>
<comment type="subunit">
    <text evidence="2">Homodimer; disulfide-linked.</text>
</comment>
<protein>
    <submittedName>
        <fullName evidence="6">Uncharacterized protein</fullName>
    </submittedName>
</protein>
<dbReference type="PANTHER" id="PTHR11245:SF6">
    <property type="entry name" value="DUF19 DOMAIN-CONTAINING PROTEIN"/>
    <property type="match status" value="1"/>
</dbReference>
<evidence type="ECO:0000256" key="4">
    <source>
        <dbReference type="ARBA" id="ARBA00023157"/>
    </source>
</evidence>
<gene>
    <name evidence="6" type="ORF">TrCOL_g9460</name>
</gene>
<keyword evidence="5" id="KW-0812">Transmembrane</keyword>